<dbReference type="AlphaFoldDB" id="A0A430G638"/>
<comment type="caution">
    <text evidence="1">The sequence shown here is derived from an EMBL/GenBank/DDBJ whole genome shotgun (WGS) entry which is preliminary data.</text>
</comment>
<sequence length="223" mass="23594">MIPDQVRGGPVRFAGYAAVFDAPDRGGDVIRRGAFGGVRVRRVPLLWQHRGEPVGVIEAIGEDGETRILRDLYSNKPFIHLYATILADALIQPCVEAAGVSVPPADPAPGQCWIVGSSPSGAWSGKAGALALWTSGGWRFAAPREGMSAWIADERMTVRYSGGGWQIGRLTGTRIEIEGEQVLGPREPAIAGPEGGGVIDIEARLAIEAILATLRTHGLIDPG</sequence>
<protein>
    <submittedName>
        <fullName evidence="1">DUF2793 domain-containing protein</fullName>
    </submittedName>
</protein>
<dbReference type="InterPro" id="IPR021251">
    <property type="entry name" value="DUF2793"/>
</dbReference>
<name>A0A430G638_9SPHN</name>
<proteinExistence type="predicted"/>
<evidence type="ECO:0000313" key="2">
    <source>
        <dbReference type="Proteomes" id="UP000287746"/>
    </source>
</evidence>
<organism evidence="1 2">
    <name type="scientific">Sphingomonas koreensis</name>
    <dbReference type="NCBI Taxonomy" id="93064"/>
    <lineage>
        <taxon>Bacteria</taxon>
        <taxon>Pseudomonadati</taxon>
        <taxon>Pseudomonadota</taxon>
        <taxon>Alphaproteobacteria</taxon>
        <taxon>Sphingomonadales</taxon>
        <taxon>Sphingomonadaceae</taxon>
        <taxon>Sphingomonas</taxon>
    </lineage>
</organism>
<reference evidence="1 2" key="1">
    <citation type="submission" date="2018-07" db="EMBL/GenBank/DDBJ databases">
        <title>Genomic and Epidemiologic Investigation of an Indolent Hospital Outbreak.</title>
        <authorList>
            <person name="Johnson R.C."/>
            <person name="Deming C."/>
            <person name="Conlan S."/>
            <person name="Zellmer C.J."/>
            <person name="Michelin A.V."/>
            <person name="Lee-Lin S."/>
            <person name="Thomas P.J."/>
            <person name="Park M."/>
            <person name="Weingarten R.A."/>
            <person name="Less J."/>
            <person name="Dekker J.P."/>
            <person name="Frank K.M."/>
            <person name="Musser K.A."/>
            <person name="Mcquiston J.R."/>
            <person name="Henderson D.K."/>
            <person name="Lau A.F."/>
            <person name="Palmore T.N."/>
            <person name="Segre J.A."/>
        </authorList>
    </citation>
    <scope>NUCLEOTIDE SEQUENCE [LARGE SCALE GENOMIC DNA]</scope>
    <source>
        <strain evidence="1 2">SK-CDC1_0717</strain>
    </source>
</reference>
<dbReference type="EMBL" id="QQYZ01000004">
    <property type="protein sequence ID" value="RSY88044.1"/>
    <property type="molecule type" value="Genomic_DNA"/>
</dbReference>
<dbReference type="Proteomes" id="UP000287746">
    <property type="component" value="Unassembled WGS sequence"/>
</dbReference>
<accession>A0A430G638</accession>
<dbReference type="SUPFAM" id="SSF50789">
    <property type="entry name" value="Herpes virus serine proteinase, assemblin"/>
    <property type="match status" value="1"/>
</dbReference>
<gene>
    <name evidence="1" type="ORF">DAH66_06185</name>
</gene>
<evidence type="ECO:0000313" key="1">
    <source>
        <dbReference type="EMBL" id="RSY88044.1"/>
    </source>
</evidence>
<dbReference type="RefSeq" id="WP_126003927.1">
    <property type="nucleotide sequence ID" value="NZ_QQYZ01000004.1"/>
</dbReference>
<dbReference type="Pfam" id="PF10983">
    <property type="entry name" value="DUF2793"/>
    <property type="match status" value="1"/>
</dbReference>